<reference evidence="1 2" key="1">
    <citation type="submission" date="2020-02" db="EMBL/GenBank/DDBJ databases">
        <title>Newly sequenced genome of strain CSTR1 showed variability in Candidatus Kuenenia stuttgartiensis genomes.</title>
        <authorList>
            <person name="Ding C."/>
            <person name="Adrian L."/>
        </authorList>
    </citation>
    <scope>NUCLEOTIDE SEQUENCE [LARGE SCALE GENOMIC DNA]</scope>
    <source>
        <strain evidence="1 2">CSTR1</strain>
    </source>
</reference>
<name>A0A6G7GJB6_KUEST</name>
<sequence length="45" mass="5326">MLGKKCIKNIHDVKKIEALVMAIEKCTRWQSKIVPLWTKRFIITI</sequence>
<accession>A0A6G7GJB6</accession>
<dbReference type="Proteomes" id="UP000501926">
    <property type="component" value="Chromosome"/>
</dbReference>
<dbReference type="AlphaFoldDB" id="A0A6G7GJB6"/>
<protein>
    <submittedName>
        <fullName evidence="1">Uncharacterized protein</fullName>
    </submittedName>
</protein>
<dbReference type="EMBL" id="CP049055">
    <property type="protein sequence ID" value="QII09615.1"/>
    <property type="molecule type" value="Genomic_DNA"/>
</dbReference>
<proteinExistence type="predicted"/>
<evidence type="ECO:0000313" key="2">
    <source>
        <dbReference type="Proteomes" id="UP000501926"/>
    </source>
</evidence>
<evidence type="ECO:0000313" key="1">
    <source>
        <dbReference type="EMBL" id="QII09615.1"/>
    </source>
</evidence>
<organism evidence="1 2">
    <name type="scientific">Kuenenia stuttgartiensis</name>
    <dbReference type="NCBI Taxonomy" id="174633"/>
    <lineage>
        <taxon>Bacteria</taxon>
        <taxon>Pseudomonadati</taxon>
        <taxon>Planctomycetota</taxon>
        <taxon>Candidatus Brocadiia</taxon>
        <taxon>Candidatus Brocadiales</taxon>
        <taxon>Candidatus Brocadiaceae</taxon>
        <taxon>Candidatus Kuenenia</taxon>
    </lineage>
</organism>
<gene>
    <name evidence="1" type="ORF">KsCSTR_02360</name>
</gene>